<reference evidence="2 3" key="1">
    <citation type="submission" date="2016-10" db="EMBL/GenBank/DDBJ databases">
        <authorList>
            <person name="de Groot N.N."/>
        </authorList>
    </citation>
    <scope>NUCLEOTIDE SEQUENCE [LARGE SCALE GENOMIC DNA]</scope>
    <source>
        <strain evidence="2 3">DSM 25186</strain>
    </source>
</reference>
<protein>
    <submittedName>
        <fullName evidence="2">Uncharacterized protein</fullName>
    </submittedName>
</protein>
<sequence length="185" mass="20791">MSNKIPYEFRLDKVERLLTASLAPDQAYVDLNQDVSDQDPGSCKVVKADAPSIVLTYPALWLVIGSEGVYLVSNHVRPNEISPRKDLTRRVYATGTDAIRPAPGEQESIEMIVAFRSAELQRFIQDNRKADSAFLHLLLYLTSEENKFRLSNQSAFHPQVLPISPSQEESAFHPRVLPISPSQEE</sequence>
<dbReference type="RefSeq" id="WP_089688556.1">
    <property type="nucleotide sequence ID" value="NZ_FNFO01000019.1"/>
</dbReference>
<proteinExistence type="predicted"/>
<gene>
    <name evidence="2" type="ORF">SAMN05421823_11913</name>
</gene>
<evidence type="ECO:0000256" key="1">
    <source>
        <dbReference type="SAM" id="MobiDB-lite"/>
    </source>
</evidence>
<dbReference type="AlphaFoldDB" id="A0A1G9V4N4"/>
<evidence type="ECO:0000313" key="2">
    <source>
        <dbReference type="EMBL" id="SDM67037.1"/>
    </source>
</evidence>
<organism evidence="2 3">
    <name type="scientific">Catalinimonas alkaloidigena</name>
    <dbReference type="NCBI Taxonomy" id="1075417"/>
    <lineage>
        <taxon>Bacteria</taxon>
        <taxon>Pseudomonadati</taxon>
        <taxon>Bacteroidota</taxon>
        <taxon>Cytophagia</taxon>
        <taxon>Cytophagales</taxon>
        <taxon>Catalimonadaceae</taxon>
        <taxon>Catalinimonas</taxon>
    </lineage>
</organism>
<dbReference type="Proteomes" id="UP000198510">
    <property type="component" value="Unassembled WGS sequence"/>
</dbReference>
<name>A0A1G9V4N4_9BACT</name>
<feature type="region of interest" description="Disordered" evidence="1">
    <location>
        <begin position="166"/>
        <end position="185"/>
    </location>
</feature>
<accession>A0A1G9V4N4</accession>
<dbReference type="EMBL" id="FNFO01000019">
    <property type="protein sequence ID" value="SDM67037.1"/>
    <property type="molecule type" value="Genomic_DNA"/>
</dbReference>
<evidence type="ECO:0000313" key="3">
    <source>
        <dbReference type="Proteomes" id="UP000198510"/>
    </source>
</evidence>
<dbReference type="STRING" id="1075417.SAMN05421823_11913"/>
<keyword evidence="3" id="KW-1185">Reference proteome</keyword>